<organism evidence="3 4">
    <name type="scientific">Streptomyces coryli</name>
    <dbReference type="NCBI Taxonomy" id="1128680"/>
    <lineage>
        <taxon>Bacteria</taxon>
        <taxon>Bacillati</taxon>
        <taxon>Actinomycetota</taxon>
        <taxon>Actinomycetes</taxon>
        <taxon>Kitasatosporales</taxon>
        <taxon>Streptomycetaceae</taxon>
        <taxon>Streptomyces</taxon>
    </lineage>
</organism>
<dbReference type="AlphaFoldDB" id="A0A6G4TRU8"/>
<accession>A0A6G4TRU8</accession>
<dbReference type="Pfam" id="PF13350">
    <property type="entry name" value="Y_phosphatase3"/>
    <property type="match status" value="1"/>
</dbReference>
<dbReference type="PANTHER" id="PTHR31126">
    <property type="entry name" value="TYROSINE-PROTEIN PHOSPHATASE"/>
    <property type="match status" value="1"/>
</dbReference>
<comment type="caution">
    <text evidence="3">The sequence shown here is derived from an EMBL/GenBank/DDBJ whole genome shotgun (WGS) entry which is preliminary data.</text>
</comment>
<comment type="similarity">
    <text evidence="1">Belongs to the protein-tyrosine phosphatase family.</text>
</comment>
<protein>
    <submittedName>
        <fullName evidence="3">Tyrosine-protein phosphatase</fullName>
    </submittedName>
</protein>
<dbReference type="Proteomes" id="UP000481583">
    <property type="component" value="Unassembled WGS sequence"/>
</dbReference>
<feature type="chain" id="PRO_5026331746" evidence="2">
    <location>
        <begin position="35"/>
        <end position="367"/>
    </location>
</feature>
<dbReference type="PROSITE" id="PS00383">
    <property type="entry name" value="TYR_PHOSPHATASE_1"/>
    <property type="match status" value="1"/>
</dbReference>
<sequence>MSTLTRVTAAKVPVTGAAIAAALLATLAVPGAAAALPQHAGQPAAHARTHIPFTEATVEQGDDGSYTVKWSAPGVRKVAVRANGRTVARGDGHDSVVVRGLPAADRQWFDIVPDHGGSLRLADRLIKLEGTVNFRDAGGYRTRDGHWVKMGEIYRSDSLEKLTEADLAKLERLGIRAVYDLRMKSERAQAPDKIPAGAEHIVADVLAGSDTFTAMPKTAAEAEQMMIDGEKFMVSGDTARTAYASVFSGIRDEDDRAVLFHCTAGKDRTGWSAAALLIALGVPRDTVMKDYLASNDYRRAANEAALAQLPPEQAKIYKPLLDVRPEYLNAGFTEVQDTYGSFSRYANKALGLDTRELRDLRKDLLLG</sequence>
<dbReference type="Gene3D" id="3.90.190.10">
    <property type="entry name" value="Protein tyrosine phosphatase superfamily"/>
    <property type="match status" value="1"/>
</dbReference>
<dbReference type="PANTHER" id="PTHR31126:SF1">
    <property type="entry name" value="TYROSINE SPECIFIC PROTEIN PHOSPHATASES DOMAIN-CONTAINING PROTEIN"/>
    <property type="match status" value="1"/>
</dbReference>
<feature type="signal peptide" evidence="2">
    <location>
        <begin position="1"/>
        <end position="34"/>
    </location>
</feature>
<proteinExistence type="inferred from homology"/>
<dbReference type="EMBL" id="JAAKZV010000004">
    <property type="protein sequence ID" value="NGN62715.1"/>
    <property type="molecule type" value="Genomic_DNA"/>
</dbReference>
<reference evidence="3 4" key="1">
    <citation type="submission" date="2020-02" db="EMBL/GenBank/DDBJ databases">
        <title>Whole-genome analyses of novel actinobacteria.</title>
        <authorList>
            <person name="Sahin N."/>
        </authorList>
    </citation>
    <scope>NUCLEOTIDE SEQUENCE [LARGE SCALE GENOMIC DNA]</scope>
    <source>
        <strain evidence="3 4">A7024</strain>
    </source>
</reference>
<evidence type="ECO:0000256" key="1">
    <source>
        <dbReference type="ARBA" id="ARBA00009580"/>
    </source>
</evidence>
<gene>
    <name evidence="3" type="ORF">G5C51_02205</name>
</gene>
<name>A0A6G4TRU8_9ACTN</name>
<dbReference type="GO" id="GO:0004721">
    <property type="term" value="F:phosphoprotein phosphatase activity"/>
    <property type="evidence" value="ECO:0007669"/>
    <property type="project" value="InterPro"/>
</dbReference>
<keyword evidence="4" id="KW-1185">Reference proteome</keyword>
<dbReference type="InterPro" id="IPR026893">
    <property type="entry name" value="Tyr/Ser_Pase_IphP-type"/>
</dbReference>
<evidence type="ECO:0000256" key="2">
    <source>
        <dbReference type="SAM" id="SignalP"/>
    </source>
</evidence>
<evidence type="ECO:0000313" key="3">
    <source>
        <dbReference type="EMBL" id="NGN62715.1"/>
    </source>
</evidence>
<keyword evidence="2" id="KW-0732">Signal</keyword>
<dbReference type="RefSeq" id="WP_165230604.1">
    <property type="nucleotide sequence ID" value="NZ_JAAKZV010000004.1"/>
</dbReference>
<dbReference type="InterPro" id="IPR029021">
    <property type="entry name" value="Prot-tyrosine_phosphatase-like"/>
</dbReference>
<dbReference type="InterPro" id="IPR016130">
    <property type="entry name" value="Tyr_Pase_AS"/>
</dbReference>
<dbReference type="SUPFAM" id="SSF52799">
    <property type="entry name" value="(Phosphotyrosine protein) phosphatases II"/>
    <property type="match status" value="1"/>
</dbReference>
<evidence type="ECO:0000313" key="4">
    <source>
        <dbReference type="Proteomes" id="UP000481583"/>
    </source>
</evidence>